<gene>
    <name evidence="2" type="ORF">BJ508DRAFT_314794</name>
</gene>
<evidence type="ECO:0000313" key="3">
    <source>
        <dbReference type="Proteomes" id="UP000275078"/>
    </source>
</evidence>
<evidence type="ECO:0000256" key="1">
    <source>
        <dbReference type="SAM" id="MobiDB-lite"/>
    </source>
</evidence>
<proteinExistence type="predicted"/>
<evidence type="ECO:0000313" key="2">
    <source>
        <dbReference type="EMBL" id="RPA72371.1"/>
    </source>
</evidence>
<dbReference type="EMBL" id="ML119864">
    <property type="protein sequence ID" value="RPA72371.1"/>
    <property type="molecule type" value="Genomic_DNA"/>
</dbReference>
<reference evidence="2 3" key="1">
    <citation type="journal article" date="2018" name="Nat. Ecol. Evol.">
        <title>Pezizomycetes genomes reveal the molecular basis of ectomycorrhizal truffle lifestyle.</title>
        <authorList>
            <person name="Murat C."/>
            <person name="Payen T."/>
            <person name="Noel B."/>
            <person name="Kuo A."/>
            <person name="Morin E."/>
            <person name="Chen J."/>
            <person name="Kohler A."/>
            <person name="Krizsan K."/>
            <person name="Balestrini R."/>
            <person name="Da Silva C."/>
            <person name="Montanini B."/>
            <person name="Hainaut M."/>
            <person name="Levati E."/>
            <person name="Barry K.W."/>
            <person name="Belfiori B."/>
            <person name="Cichocki N."/>
            <person name="Clum A."/>
            <person name="Dockter R.B."/>
            <person name="Fauchery L."/>
            <person name="Guy J."/>
            <person name="Iotti M."/>
            <person name="Le Tacon F."/>
            <person name="Lindquist E.A."/>
            <person name="Lipzen A."/>
            <person name="Malagnac F."/>
            <person name="Mello A."/>
            <person name="Molinier V."/>
            <person name="Miyauchi S."/>
            <person name="Poulain J."/>
            <person name="Riccioni C."/>
            <person name="Rubini A."/>
            <person name="Sitrit Y."/>
            <person name="Splivallo R."/>
            <person name="Traeger S."/>
            <person name="Wang M."/>
            <person name="Zifcakova L."/>
            <person name="Wipf D."/>
            <person name="Zambonelli A."/>
            <person name="Paolocci F."/>
            <person name="Nowrousian M."/>
            <person name="Ottonello S."/>
            <person name="Baldrian P."/>
            <person name="Spatafora J.W."/>
            <person name="Henrissat B."/>
            <person name="Nagy L.G."/>
            <person name="Aury J.M."/>
            <person name="Wincker P."/>
            <person name="Grigoriev I.V."/>
            <person name="Bonfante P."/>
            <person name="Martin F.M."/>
        </authorList>
    </citation>
    <scope>NUCLEOTIDE SEQUENCE [LARGE SCALE GENOMIC DNA]</scope>
    <source>
        <strain evidence="2 3">RN42</strain>
    </source>
</reference>
<feature type="region of interest" description="Disordered" evidence="1">
    <location>
        <begin position="190"/>
        <end position="223"/>
    </location>
</feature>
<feature type="region of interest" description="Disordered" evidence="1">
    <location>
        <begin position="1"/>
        <end position="162"/>
    </location>
</feature>
<feature type="compositionally biased region" description="Basic and acidic residues" evidence="1">
    <location>
        <begin position="115"/>
        <end position="127"/>
    </location>
</feature>
<organism evidence="2 3">
    <name type="scientific">Ascobolus immersus RN42</name>
    <dbReference type="NCBI Taxonomy" id="1160509"/>
    <lineage>
        <taxon>Eukaryota</taxon>
        <taxon>Fungi</taxon>
        <taxon>Dikarya</taxon>
        <taxon>Ascomycota</taxon>
        <taxon>Pezizomycotina</taxon>
        <taxon>Pezizomycetes</taxon>
        <taxon>Pezizales</taxon>
        <taxon>Ascobolaceae</taxon>
        <taxon>Ascobolus</taxon>
    </lineage>
</organism>
<protein>
    <submittedName>
        <fullName evidence="2">Uncharacterized protein</fullName>
    </submittedName>
</protein>
<accession>A0A3N4HJM5</accession>
<feature type="compositionally biased region" description="Basic and acidic residues" evidence="1">
    <location>
        <begin position="145"/>
        <end position="162"/>
    </location>
</feature>
<dbReference type="Proteomes" id="UP000275078">
    <property type="component" value="Unassembled WGS sequence"/>
</dbReference>
<keyword evidence="3" id="KW-1185">Reference proteome</keyword>
<sequence>MGRKNAKNSRSQPGLISPPSKASDRNHQTHLVAPEDNIEASQTAEFQQAIAGRLPNRKRKNRHSSPSDLLGADNPHHQIIEGIDGFEESKLSTRPKLSAKTKTTRSHFLQPTDYEGIRKTRLPHPDDQGDNDASLRLASRAQRQRQRESDRTHNRLEERQKMEEALVASVVPSSRTRGVASLVESTVLSPTFGLDEAPLNLEPSNPMSDDMDLDSDGKVEMEG</sequence>
<name>A0A3N4HJM5_ASCIM</name>
<dbReference type="AlphaFoldDB" id="A0A3N4HJM5"/>